<dbReference type="RefSeq" id="WP_087438411.1">
    <property type="nucleotide sequence ID" value="NZ_CP021416.1"/>
</dbReference>
<dbReference type="SMART" id="SM00862">
    <property type="entry name" value="Trans_reg_C"/>
    <property type="match status" value="1"/>
</dbReference>
<dbReference type="EMBL" id="CP021416">
    <property type="protein sequence ID" value="ARU48457.1"/>
    <property type="molecule type" value="Genomic_DNA"/>
</dbReference>
<dbReference type="PROSITE" id="PS51755">
    <property type="entry name" value="OMPR_PHOB"/>
    <property type="match status" value="1"/>
</dbReference>
<dbReference type="CDD" id="cd00383">
    <property type="entry name" value="trans_reg_C"/>
    <property type="match status" value="1"/>
</dbReference>
<dbReference type="OrthoDB" id="5339110at2"/>
<reference evidence="5" key="1">
    <citation type="submission" date="2017-05" db="EMBL/GenBank/DDBJ databases">
        <title>Dechlorination kinetics govern the competition between two new strains of the genus Sulfurospirillum.</title>
        <authorList>
            <person name="Buttet G.F."/>
            <person name="Murray A.M."/>
            <person name="Goris T."/>
            <person name="Burion M."/>
            <person name="Lin B."/>
            <person name="Rolle M."/>
            <person name="Maillard J."/>
        </authorList>
    </citation>
    <scope>NUCLEOTIDE SEQUENCE [LARGE SCALE GENOMIC DNA]</scope>
    <source>
        <strain evidence="5">SL2-1</strain>
    </source>
</reference>
<evidence type="ECO:0000313" key="5">
    <source>
        <dbReference type="Proteomes" id="UP000196005"/>
    </source>
</evidence>
<name>A0A1Y0HK09_9BACT</name>
<dbReference type="GO" id="GO:0006355">
    <property type="term" value="P:regulation of DNA-templated transcription"/>
    <property type="evidence" value="ECO:0007669"/>
    <property type="project" value="InterPro"/>
</dbReference>
<dbReference type="GO" id="GO:0003677">
    <property type="term" value="F:DNA binding"/>
    <property type="evidence" value="ECO:0007669"/>
    <property type="project" value="UniProtKB-UniRule"/>
</dbReference>
<proteinExistence type="predicted"/>
<dbReference type="GO" id="GO:0000160">
    <property type="term" value="P:phosphorelay signal transduction system"/>
    <property type="evidence" value="ECO:0007669"/>
    <property type="project" value="InterPro"/>
</dbReference>
<dbReference type="InterPro" id="IPR036388">
    <property type="entry name" value="WH-like_DNA-bd_sf"/>
</dbReference>
<evidence type="ECO:0000256" key="2">
    <source>
        <dbReference type="PROSITE-ProRule" id="PRU01091"/>
    </source>
</evidence>
<organism evidence="4 5">
    <name type="scientific">Sulfurospirillum diekertiae</name>
    <dbReference type="NCBI Taxonomy" id="1854492"/>
    <lineage>
        <taxon>Bacteria</taxon>
        <taxon>Pseudomonadati</taxon>
        <taxon>Campylobacterota</taxon>
        <taxon>Epsilonproteobacteria</taxon>
        <taxon>Campylobacterales</taxon>
        <taxon>Sulfurospirillaceae</taxon>
        <taxon>Sulfurospirillum</taxon>
    </lineage>
</organism>
<dbReference type="AlphaFoldDB" id="A0A1Y0HK09"/>
<keyword evidence="5" id="KW-1185">Reference proteome</keyword>
<protein>
    <recommendedName>
        <fullName evidence="3">OmpR/PhoB-type domain-containing protein</fullName>
    </recommendedName>
</protein>
<keyword evidence="1 2" id="KW-0238">DNA-binding</keyword>
<evidence type="ECO:0000256" key="1">
    <source>
        <dbReference type="ARBA" id="ARBA00023125"/>
    </source>
</evidence>
<sequence length="252" mass="29354">MKVLFLEPDRALADDIDIFMNKLRLKMNMKKIQSEEKIMNEGASLLDYSLFILNLKNPTDPSIMKFIRQRGNDAPILLILDKVANPRMLQTLYYLSYDDVIIKDFSPDEIAFRIYKLCHIWNDDTFCLAKDVCFDFKNALFIYKEDKIFLGRKEALFLKYLLAKSPHIVSSDEIVCYVYHNEVISQERIRSLVRQLRAKLLPFHLIETVKGEGYRIVNTKIEEEMDSTSSAIIKFCLPLLPVFADSCLYAAL</sequence>
<dbReference type="Proteomes" id="UP000196005">
    <property type="component" value="Chromosome"/>
</dbReference>
<dbReference type="Gene3D" id="1.10.10.10">
    <property type="entry name" value="Winged helix-like DNA-binding domain superfamily/Winged helix DNA-binding domain"/>
    <property type="match status" value="1"/>
</dbReference>
<evidence type="ECO:0000259" key="3">
    <source>
        <dbReference type="PROSITE" id="PS51755"/>
    </source>
</evidence>
<evidence type="ECO:0000313" key="4">
    <source>
        <dbReference type="EMBL" id="ARU48457.1"/>
    </source>
</evidence>
<feature type="DNA-binding region" description="OmpR/PhoB-type" evidence="2">
    <location>
        <begin position="123"/>
        <end position="218"/>
    </location>
</feature>
<dbReference type="Pfam" id="PF00486">
    <property type="entry name" value="Trans_reg_C"/>
    <property type="match status" value="1"/>
</dbReference>
<dbReference type="KEGG" id="suls:Sdiek1_1293"/>
<gene>
    <name evidence="4" type="ORF">Sdiek1_1293</name>
</gene>
<dbReference type="SUPFAM" id="SSF46894">
    <property type="entry name" value="C-terminal effector domain of the bipartite response regulators"/>
    <property type="match status" value="1"/>
</dbReference>
<dbReference type="InterPro" id="IPR016032">
    <property type="entry name" value="Sig_transdc_resp-reg_C-effctor"/>
</dbReference>
<dbReference type="InterPro" id="IPR001867">
    <property type="entry name" value="OmpR/PhoB-type_DNA-bd"/>
</dbReference>
<feature type="domain" description="OmpR/PhoB-type" evidence="3">
    <location>
        <begin position="123"/>
        <end position="218"/>
    </location>
</feature>
<accession>A0A1Y0HK09</accession>